<dbReference type="SUPFAM" id="SSF53800">
    <property type="entry name" value="Chelatase"/>
    <property type="match status" value="2"/>
</dbReference>
<dbReference type="PANTHER" id="PTHR33542:SF3">
    <property type="entry name" value="SIROHYDROCHLORIN FERROCHELATASE, CHLOROPLASTIC"/>
    <property type="match status" value="1"/>
</dbReference>
<dbReference type="InterPro" id="IPR002762">
    <property type="entry name" value="CbiX-like"/>
</dbReference>
<reference evidence="4" key="1">
    <citation type="submission" date="2016-10" db="EMBL/GenBank/DDBJ databases">
        <title>Comparative genomics uncovers the prolific and rare metabolic potential of the cyanobacterial genus Moorea.</title>
        <authorList>
            <person name="Leao T."/>
            <person name="Castelao G."/>
            <person name="Korobeynikov A."/>
            <person name="Monroe E.A."/>
            <person name="Podell S."/>
            <person name="Glukhov E."/>
            <person name="Allen E."/>
            <person name="Gerwick W.H."/>
            <person name="Gerwick L."/>
        </authorList>
    </citation>
    <scope>NUCLEOTIDE SEQUENCE [LARGE SCALE GENOMIC DNA]</scope>
    <source>
        <strain evidence="4">JHB</strain>
    </source>
</reference>
<sequence length="287" mass="30928">MSPSSAYLLISHGSHDLRPQRAMAQLAQLLRIRLAFEQAKATETILPTISPQGSSVDGDLLTANGLSSQPLGATRGEFNSPRSSAPLVGTATLELADLPLHEQIVRFAQLAKGAGCQELKLLPLFLLRGVHVMEDIPWQVSLAQQKLGSEMVIHLLPHLGANPALVRLLTNQWAKLDGDAKILLSHGTSRPGVQEETGAVANQLGAVAADWSVQPSLWEQVSIIANSGAKRIAILAYFLFEGRITDAIAQMLLEIQQKFPQVQLNLGKPIGVSEALVDLIMDGIRQQ</sequence>
<dbReference type="AlphaFoldDB" id="A0A1D9G5U5"/>
<keyword evidence="1" id="KW-0479">Metal-binding</keyword>
<dbReference type="InterPro" id="IPR050963">
    <property type="entry name" value="Sirohydro_Cobaltochel/CbiX"/>
</dbReference>
<gene>
    <name evidence="3" type="ORF">BJP36_26950</name>
</gene>
<accession>A0A1D9G5U5</accession>
<evidence type="ECO:0000313" key="4">
    <source>
        <dbReference type="Proteomes" id="UP000176944"/>
    </source>
</evidence>
<dbReference type="GO" id="GO:0046872">
    <property type="term" value="F:metal ion binding"/>
    <property type="evidence" value="ECO:0007669"/>
    <property type="project" value="UniProtKB-KW"/>
</dbReference>
<protein>
    <submittedName>
        <fullName evidence="3">Sirohydrochlorin chelatase</fullName>
    </submittedName>
</protein>
<name>A0A1D9G5U5_MOOP1</name>
<dbReference type="Proteomes" id="UP000176944">
    <property type="component" value="Chromosome"/>
</dbReference>
<dbReference type="Pfam" id="PF01903">
    <property type="entry name" value="CbiX"/>
    <property type="match status" value="2"/>
</dbReference>
<evidence type="ECO:0000313" key="3">
    <source>
        <dbReference type="EMBL" id="AOY83012.2"/>
    </source>
</evidence>
<dbReference type="GO" id="GO:0016829">
    <property type="term" value="F:lyase activity"/>
    <property type="evidence" value="ECO:0007669"/>
    <property type="project" value="UniProtKB-KW"/>
</dbReference>
<dbReference type="PANTHER" id="PTHR33542">
    <property type="entry name" value="SIROHYDROCHLORIN FERROCHELATASE, CHLOROPLASTIC"/>
    <property type="match status" value="1"/>
</dbReference>
<dbReference type="Gene3D" id="3.40.50.1400">
    <property type="match status" value="2"/>
</dbReference>
<evidence type="ECO:0000256" key="1">
    <source>
        <dbReference type="ARBA" id="ARBA00022723"/>
    </source>
</evidence>
<evidence type="ECO:0000256" key="2">
    <source>
        <dbReference type="ARBA" id="ARBA00023239"/>
    </source>
</evidence>
<dbReference type="EMBL" id="CP017708">
    <property type="protein sequence ID" value="AOY83012.2"/>
    <property type="molecule type" value="Genomic_DNA"/>
</dbReference>
<proteinExistence type="predicted"/>
<keyword evidence="2" id="KW-0456">Lyase</keyword>
<organism evidence="3 4">
    <name type="scientific">Moorena producens (strain JHB)</name>
    <dbReference type="NCBI Taxonomy" id="1454205"/>
    <lineage>
        <taxon>Bacteria</taxon>
        <taxon>Bacillati</taxon>
        <taxon>Cyanobacteriota</taxon>
        <taxon>Cyanophyceae</taxon>
        <taxon>Coleofasciculales</taxon>
        <taxon>Coleofasciculaceae</taxon>
        <taxon>Moorena</taxon>
    </lineage>
</organism>